<keyword evidence="2" id="KW-1185">Reference proteome</keyword>
<dbReference type="Proteomes" id="UP000261380">
    <property type="component" value="Unplaced"/>
</dbReference>
<evidence type="ECO:0000313" key="2">
    <source>
        <dbReference type="Proteomes" id="UP000261380"/>
    </source>
</evidence>
<protein>
    <submittedName>
        <fullName evidence="1">Uncharacterized protein</fullName>
    </submittedName>
</protein>
<reference evidence="1" key="2">
    <citation type="submission" date="2025-09" db="UniProtKB">
        <authorList>
            <consortium name="Ensembl"/>
        </authorList>
    </citation>
    <scope>IDENTIFICATION</scope>
</reference>
<evidence type="ECO:0000313" key="1">
    <source>
        <dbReference type="Ensembl" id="ENSXCOP00000024064.1"/>
    </source>
</evidence>
<dbReference type="AlphaFoldDB" id="A0A3B5MWJ1"/>
<sequence length="79" mass="9198">MAFTCSSEPAGLSAKRKRMKHFSKKQLNSLRRDCRINIGGAFQSWRNLKDSHGFSIFFNHLEIYFNKQCRLCVVRSDAL</sequence>
<accession>A0A3B5MWJ1</accession>
<dbReference type="Ensembl" id="ENSXCOT00000024350.1">
    <property type="protein sequence ID" value="ENSXCOP00000024064.1"/>
    <property type="gene ID" value="ENSXCOG00000017970.1"/>
</dbReference>
<organism evidence="1 2">
    <name type="scientific">Xiphophorus couchianus</name>
    <name type="common">Monterrey platyfish</name>
    <dbReference type="NCBI Taxonomy" id="32473"/>
    <lineage>
        <taxon>Eukaryota</taxon>
        <taxon>Metazoa</taxon>
        <taxon>Chordata</taxon>
        <taxon>Craniata</taxon>
        <taxon>Vertebrata</taxon>
        <taxon>Euteleostomi</taxon>
        <taxon>Actinopterygii</taxon>
        <taxon>Neopterygii</taxon>
        <taxon>Teleostei</taxon>
        <taxon>Neoteleostei</taxon>
        <taxon>Acanthomorphata</taxon>
        <taxon>Ovalentaria</taxon>
        <taxon>Atherinomorphae</taxon>
        <taxon>Cyprinodontiformes</taxon>
        <taxon>Poeciliidae</taxon>
        <taxon>Poeciliinae</taxon>
        <taxon>Xiphophorus</taxon>
    </lineage>
</organism>
<name>A0A3B5MWJ1_9TELE</name>
<proteinExistence type="predicted"/>
<reference evidence="1" key="1">
    <citation type="submission" date="2025-08" db="UniProtKB">
        <authorList>
            <consortium name="Ensembl"/>
        </authorList>
    </citation>
    <scope>IDENTIFICATION</scope>
</reference>